<dbReference type="Proteomes" id="UP001149090">
    <property type="component" value="Unassembled WGS sequence"/>
</dbReference>
<feature type="transmembrane region" description="Helical" evidence="5">
    <location>
        <begin position="230"/>
        <end position="261"/>
    </location>
</feature>
<dbReference type="InterPro" id="IPR001104">
    <property type="entry name" value="3-oxo-5_a-steroid_4-DH_C"/>
</dbReference>
<evidence type="ECO:0000256" key="2">
    <source>
        <dbReference type="ARBA" id="ARBA00022692"/>
    </source>
</evidence>
<reference evidence="7" key="1">
    <citation type="submission" date="2022-10" db="EMBL/GenBank/DDBJ databases">
        <title>Novel sulphate-reducing endosymbionts in the free-living metamonad Anaeramoeba.</title>
        <authorList>
            <person name="Jerlstrom-Hultqvist J."/>
            <person name="Cepicka I."/>
            <person name="Gallot-Lavallee L."/>
            <person name="Salas-Leiva D."/>
            <person name="Curtis B.A."/>
            <person name="Zahonova K."/>
            <person name="Pipaliya S."/>
            <person name="Dacks J."/>
            <person name="Roger A.J."/>
        </authorList>
    </citation>
    <scope>NUCLEOTIDE SEQUENCE</scope>
    <source>
        <strain evidence="7">BMAN</strain>
    </source>
</reference>
<dbReference type="GO" id="GO:0006488">
    <property type="term" value="P:dolichol-linked oligosaccharide biosynthetic process"/>
    <property type="evidence" value="ECO:0007669"/>
    <property type="project" value="InterPro"/>
</dbReference>
<feature type="domain" description="3-oxo-5-alpha-steroid 4-dehydrogenase C-terminal" evidence="6">
    <location>
        <begin position="182"/>
        <end position="310"/>
    </location>
</feature>
<evidence type="ECO:0000256" key="3">
    <source>
        <dbReference type="ARBA" id="ARBA00022989"/>
    </source>
</evidence>
<dbReference type="EMBL" id="JAPDFW010000059">
    <property type="protein sequence ID" value="KAJ5077150.1"/>
    <property type="molecule type" value="Genomic_DNA"/>
</dbReference>
<feature type="transmembrane region" description="Helical" evidence="5">
    <location>
        <begin position="50"/>
        <end position="71"/>
    </location>
</feature>
<evidence type="ECO:0000313" key="7">
    <source>
        <dbReference type="EMBL" id="KAJ5077150.1"/>
    </source>
</evidence>
<feature type="transmembrane region" description="Helical" evidence="5">
    <location>
        <begin position="144"/>
        <end position="164"/>
    </location>
</feature>
<dbReference type="Gene3D" id="1.20.120.1630">
    <property type="match status" value="1"/>
</dbReference>
<keyword evidence="3 5" id="KW-1133">Transmembrane helix</keyword>
<dbReference type="GO" id="GO:0003865">
    <property type="term" value="F:3-oxo-5-alpha-steroid 4-dehydrogenase activity"/>
    <property type="evidence" value="ECO:0007669"/>
    <property type="project" value="TreeGrafter"/>
</dbReference>
<dbReference type="GO" id="GO:0016095">
    <property type="term" value="P:polyprenol catabolic process"/>
    <property type="evidence" value="ECO:0007669"/>
    <property type="project" value="TreeGrafter"/>
</dbReference>
<sequence>MIYCLILIKIYWISAFFVYSLKFLFKKFDEFSDYGKLVKMKQKYSIPNKIGWRSFYFFGFSWNLILLFMIITNKSIFSKIGNVIKIEDDIEYLKKIRVLFLNTKDFYSSLQIWILWIFLQIQFIRRFLECLFVHKFRPEQMNFFNFLSGISFYFFVPMTFLLFFSGNNYQNEKNLFNVFFKNNFLNHFFNINFFTFFGSVFLFIFGSISQNRSHRILRDVRDKKEKKGDIGYYVIYEGYFQYVSSPHYFFEIIIYFSFLLLNNFKNLWSFVCFLFVCMNLVHNSIKTDEWYRKKFRDYPEERKKLIPFIF</sequence>
<gene>
    <name evidence="7" type="ORF">M0811_00470</name>
</gene>
<comment type="caution">
    <text evidence="7">The sequence shown here is derived from an EMBL/GenBank/DDBJ whole genome shotgun (WGS) entry which is preliminary data.</text>
</comment>
<dbReference type="Pfam" id="PF02544">
    <property type="entry name" value="Steroid_dh"/>
    <property type="match status" value="1"/>
</dbReference>
<dbReference type="InterPro" id="IPR039698">
    <property type="entry name" value="Dfg10/SRD5A3"/>
</dbReference>
<accession>A0A9Q0LTT9</accession>
<evidence type="ECO:0000313" key="8">
    <source>
        <dbReference type="Proteomes" id="UP001149090"/>
    </source>
</evidence>
<evidence type="ECO:0000259" key="6">
    <source>
        <dbReference type="Pfam" id="PF02544"/>
    </source>
</evidence>
<dbReference type="AlphaFoldDB" id="A0A9Q0LTT9"/>
<feature type="transmembrane region" description="Helical" evidence="5">
    <location>
        <begin position="184"/>
        <end position="209"/>
    </location>
</feature>
<protein>
    <submittedName>
        <fullName evidence="7">Polyprenol reductase</fullName>
    </submittedName>
</protein>
<dbReference type="PANTHER" id="PTHR14624">
    <property type="entry name" value="DFG10 PROTEIN"/>
    <property type="match status" value="1"/>
</dbReference>
<evidence type="ECO:0000256" key="1">
    <source>
        <dbReference type="ARBA" id="ARBA00004127"/>
    </source>
</evidence>
<evidence type="ECO:0000256" key="5">
    <source>
        <dbReference type="SAM" id="Phobius"/>
    </source>
</evidence>
<name>A0A9Q0LTT9_ANAIG</name>
<dbReference type="OrthoDB" id="5788137at2759"/>
<dbReference type="PANTHER" id="PTHR14624:SF0">
    <property type="entry name" value="POLYPRENOL REDUCTASE"/>
    <property type="match status" value="1"/>
</dbReference>
<comment type="subcellular location">
    <subcellularLocation>
        <location evidence="1">Endomembrane system</location>
        <topology evidence="1">Multi-pass membrane protein</topology>
    </subcellularLocation>
</comment>
<proteinExistence type="predicted"/>
<keyword evidence="8" id="KW-1185">Reference proteome</keyword>
<dbReference type="PROSITE" id="PS50244">
    <property type="entry name" value="S5A_REDUCTASE"/>
    <property type="match status" value="1"/>
</dbReference>
<keyword evidence="2 5" id="KW-0812">Transmembrane</keyword>
<dbReference type="OMA" id="SIETHRW"/>
<evidence type="ECO:0000256" key="4">
    <source>
        <dbReference type="ARBA" id="ARBA00023136"/>
    </source>
</evidence>
<keyword evidence="4 5" id="KW-0472">Membrane</keyword>
<feature type="transmembrane region" description="Helical" evidence="5">
    <location>
        <begin position="6"/>
        <end position="25"/>
    </location>
</feature>
<dbReference type="GO" id="GO:0005783">
    <property type="term" value="C:endoplasmic reticulum"/>
    <property type="evidence" value="ECO:0007669"/>
    <property type="project" value="TreeGrafter"/>
</dbReference>
<organism evidence="7 8">
    <name type="scientific">Anaeramoeba ignava</name>
    <name type="common">Anaerobic marine amoeba</name>
    <dbReference type="NCBI Taxonomy" id="1746090"/>
    <lineage>
        <taxon>Eukaryota</taxon>
        <taxon>Metamonada</taxon>
        <taxon>Anaeramoebidae</taxon>
        <taxon>Anaeramoeba</taxon>
    </lineage>
</organism>
<feature type="transmembrane region" description="Helical" evidence="5">
    <location>
        <begin position="267"/>
        <end position="285"/>
    </location>
</feature>